<keyword evidence="1" id="KW-0808">Transferase</keyword>
<reference evidence="4" key="1">
    <citation type="submission" date="2023-07" db="EMBL/GenBank/DDBJ databases">
        <title>30 novel species of actinomycetes from the DSMZ collection.</title>
        <authorList>
            <person name="Nouioui I."/>
        </authorList>
    </citation>
    <scope>NUCLEOTIDE SEQUENCE [LARGE SCALE GENOMIC DNA]</scope>
    <source>
        <strain evidence="4">DSM 45834</strain>
    </source>
</reference>
<dbReference type="SUPFAM" id="SSF55874">
    <property type="entry name" value="ATPase domain of HSP90 chaperone/DNA topoisomerase II/histidine kinase"/>
    <property type="match status" value="1"/>
</dbReference>
<accession>A0ABU2NDX7</accession>
<dbReference type="Gene3D" id="3.30.565.10">
    <property type="entry name" value="Histidine kinase-like ATPase, C-terminal domain"/>
    <property type="match status" value="1"/>
</dbReference>
<keyword evidence="1" id="KW-0418">Kinase</keyword>
<dbReference type="InterPro" id="IPR003594">
    <property type="entry name" value="HATPase_dom"/>
</dbReference>
<dbReference type="Proteomes" id="UP001183202">
    <property type="component" value="Unassembled WGS sequence"/>
</dbReference>
<dbReference type="PANTHER" id="PTHR35526:SF3">
    <property type="entry name" value="ANTI-SIGMA-F FACTOR RSBW"/>
    <property type="match status" value="1"/>
</dbReference>
<comment type="caution">
    <text evidence="3">The sequence shown here is derived from an EMBL/GenBank/DDBJ whole genome shotgun (WGS) entry which is preliminary data.</text>
</comment>
<proteinExistence type="predicted"/>
<dbReference type="RefSeq" id="WP_311558672.1">
    <property type="nucleotide sequence ID" value="NZ_JAVREJ010000017.1"/>
</dbReference>
<dbReference type="InterPro" id="IPR036513">
    <property type="entry name" value="STAS_dom_sf"/>
</dbReference>
<organism evidence="3 4">
    <name type="scientific">Pseudonocardia charpentierae</name>
    <dbReference type="NCBI Taxonomy" id="3075545"/>
    <lineage>
        <taxon>Bacteria</taxon>
        <taxon>Bacillati</taxon>
        <taxon>Actinomycetota</taxon>
        <taxon>Actinomycetes</taxon>
        <taxon>Pseudonocardiales</taxon>
        <taxon>Pseudonocardiaceae</taxon>
        <taxon>Pseudonocardia</taxon>
    </lineage>
</organism>
<dbReference type="InterPro" id="IPR036890">
    <property type="entry name" value="HATPase_C_sf"/>
</dbReference>
<dbReference type="EMBL" id="JAVREJ010000017">
    <property type="protein sequence ID" value="MDT0352162.1"/>
    <property type="molecule type" value="Genomic_DNA"/>
</dbReference>
<keyword evidence="4" id="KW-1185">Reference proteome</keyword>
<evidence type="ECO:0000313" key="4">
    <source>
        <dbReference type="Proteomes" id="UP001183202"/>
    </source>
</evidence>
<dbReference type="InterPro" id="IPR050267">
    <property type="entry name" value="Anti-sigma-factor_SerPK"/>
</dbReference>
<evidence type="ECO:0000313" key="3">
    <source>
        <dbReference type="EMBL" id="MDT0352162.1"/>
    </source>
</evidence>
<evidence type="ECO:0000256" key="1">
    <source>
        <dbReference type="ARBA" id="ARBA00022527"/>
    </source>
</evidence>
<dbReference type="PANTHER" id="PTHR35526">
    <property type="entry name" value="ANTI-SIGMA-F FACTOR RSBW-RELATED"/>
    <property type="match status" value="1"/>
</dbReference>
<protein>
    <recommendedName>
        <fullName evidence="2">STAS domain-containing protein</fullName>
    </recommendedName>
</protein>
<keyword evidence="1" id="KW-0723">Serine/threonine-protein kinase</keyword>
<dbReference type="Gene3D" id="3.30.750.24">
    <property type="entry name" value="STAS domain"/>
    <property type="match status" value="1"/>
</dbReference>
<sequence>MRAARVMVIEVGGTVQIESRHVDDHTLVALSGPLSLSTAPRVGDTLMKLLARNRPVVVDVSRLELGWGPAVEVFSAVLQAGGGWPLARMVLFGANADLAQALHTVRVNERVPLTVDYWAARGRVDTPPEVVHRQVGLPNFSGACVIARAAAAGGCRDWELPDLAPNAGLIAGELVLNAVEHARCAPQMTLTLHRSGITISVRDGLRCTPPRPQLRCVGRSGGWGLLMVTALATRWGVIVHDDGKTVWVELARSTSRLDMRSKGVTLPPS</sequence>
<name>A0ABU2NDX7_9PSEU</name>
<feature type="domain" description="STAS" evidence="2">
    <location>
        <begin position="15"/>
        <end position="64"/>
    </location>
</feature>
<gene>
    <name evidence="3" type="ORF">RM445_21770</name>
</gene>
<dbReference type="PROSITE" id="PS50801">
    <property type="entry name" value="STAS"/>
    <property type="match status" value="1"/>
</dbReference>
<evidence type="ECO:0000259" key="2">
    <source>
        <dbReference type="PROSITE" id="PS50801"/>
    </source>
</evidence>
<dbReference type="InterPro" id="IPR002645">
    <property type="entry name" value="STAS_dom"/>
</dbReference>
<dbReference type="CDD" id="cd16936">
    <property type="entry name" value="HATPase_RsbW-like"/>
    <property type="match status" value="1"/>
</dbReference>
<dbReference type="SUPFAM" id="SSF52091">
    <property type="entry name" value="SpoIIaa-like"/>
    <property type="match status" value="1"/>
</dbReference>
<dbReference type="Pfam" id="PF13581">
    <property type="entry name" value="HATPase_c_2"/>
    <property type="match status" value="1"/>
</dbReference>